<dbReference type="AlphaFoldDB" id="A0A6J7J3W7"/>
<dbReference type="Gene3D" id="2.70.70.10">
    <property type="entry name" value="Glucose Permease (Domain IIA)"/>
    <property type="match status" value="1"/>
</dbReference>
<dbReference type="InterPro" id="IPR050570">
    <property type="entry name" value="Cell_wall_metabolism_enzyme"/>
</dbReference>
<name>A0A6J7J3W7_9ZZZZ</name>
<reference evidence="2" key="1">
    <citation type="submission" date="2020-05" db="EMBL/GenBank/DDBJ databases">
        <authorList>
            <person name="Chiriac C."/>
            <person name="Salcher M."/>
            <person name="Ghai R."/>
            <person name="Kavagutti S V."/>
        </authorList>
    </citation>
    <scope>NUCLEOTIDE SEQUENCE</scope>
</reference>
<dbReference type="InterPro" id="IPR011055">
    <property type="entry name" value="Dup_hybrid_motif"/>
</dbReference>
<accession>A0A6J7J3W7</accession>
<organism evidence="2">
    <name type="scientific">freshwater metagenome</name>
    <dbReference type="NCBI Taxonomy" id="449393"/>
    <lineage>
        <taxon>unclassified sequences</taxon>
        <taxon>metagenomes</taxon>
        <taxon>ecological metagenomes</taxon>
    </lineage>
</organism>
<feature type="domain" description="M23ase beta-sheet core" evidence="1">
    <location>
        <begin position="47"/>
        <end position="144"/>
    </location>
</feature>
<evidence type="ECO:0000259" key="1">
    <source>
        <dbReference type="Pfam" id="PF01551"/>
    </source>
</evidence>
<dbReference type="CDD" id="cd12797">
    <property type="entry name" value="M23_peptidase"/>
    <property type="match status" value="1"/>
</dbReference>
<protein>
    <submittedName>
        <fullName evidence="2">Unannotated protein</fullName>
    </submittedName>
</protein>
<proteinExistence type="predicted"/>
<sequence>MKILRIAIVGILFASIMPSAKAAPIYAFPVVGCKVTYAHVHHDYPATDVLTKAGCKFVAVTSGVVDEVRRVDQWSGKTNLPQDRGGLWVSIIGDDGVRYYGSHLKKVEVGIEPGVRVNAGDLLGLVGATGDARGTAPHVHFGISWPTAADIWWVRRGMLYPWKYLDAWKIGKDLSPAKSLAVVHAKVGDVPPLPKK</sequence>
<evidence type="ECO:0000313" key="2">
    <source>
        <dbReference type="EMBL" id="CAB4937786.1"/>
    </source>
</evidence>
<dbReference type="GO" id="GO:0004222">
    <property type="term" value="F:metalloendopeptidase activity"/>
    <property type="evidence" value="ECO:0007669"/>
    <property type="project" value="TreeGrafter"/>
</dbReference>
<dbReference type="EMBL" id="CAFBNG010000061">
    <property type="protein sequence ID" value="CAB4937786.1"/>
    <property type="molecule type" value="Genomic_DNA"/>
</dbReference>
<dbReference type="InterPro" id="IPR016047">
    <property type="entry name" value="M23ase_b-sheet_dom"/>
</dbReference>
<dbReference type="PANTHER" id="PTHR21666">
    <property type="entry name" value="PEPTIDASE-RELATED"/>
    <property type="match status" value="1"/>
</dbReference>
<dbReference type="SUPFAM" id="SSF51261">
    <property type="entry name" value="Duplicated hybrid motif"/>
    <property type="match status" value="1"/>
</dbReference>
<dbReference type="PANTHER" id="PTHR21666:SF268">
    <property type="entry name" value="PEPTIDASE M23 DOMAIN-CONTAINING PROTEIN"/>
    <property type="match status" value="1"/>
</dbReference>
<dbReference type="Pfam" id="PF01551">
    <property type="entry name" value="Peptidase_M23"/>
    <property type="match status" value="1"/>
</dbReference>
<gene>
    <name evidence="2" type="ORF">UFOPK3774_00450</name>
</gene>